<evidence type="ECO:0000313" key="1">
    <source>
        <dbReference type="EMBL" id="KAK8568921.1"/>
    </source>
</evidence>
<dbReference type="EMBL" id="JBBPBM010000009">
    <property type="protein sequence ID" value="KAK8568921.1"/>
    <property type="molecule type" value="Genomic_DNA"/>
</dbReference>
<dbReference type="Proteomes" id="UP001472677">
    <property type="component" value="Unassembled WGS sequence"/>
</dbReference>
<dbReference type="InterPro" id="IPR015943">
    <property type="entry name" value="WD40/YVTN_repeat-like_dom_sf"/>
</dbReference>
<evidence type="ECO:0000313" key="2">
    <source>
        <dbReference type="Proteomes" id="UP001472677"/>
    </source>
</evidence>
<accession>A0ABR2F1T9</accession>
<dbReference type="Gene3D" id="2.130.10.10">
    <property type="entry name" value="YVTN repeat-like/Quinoprotein amine dehydrogenase"/>
    <property type="match status" value="1"/>
</dbReference>
<dbReference type="PANTHER" id="PTHR19855">
    <property type="entry name" value="WD40 REPEAT PROTEIN 12, 37"/>
    <property type="match status" value="1"/>
</dbReference>
<name>A0ABR2F1T9_9ROSI</name>
<sequence length="206" mass="22499">MVLWSCAPIDYQLPLVSVWREKQRFVRHGELFPAPLHFGTDLPGSYGAVPTSCTPRGETNTPCLSDTHLACGFADGTVRLFEIATRQHVGTFHPHHHGRFGRFSLAVSGIVVADSRIIFAALDGDIHVAMIDGQPSPRRAHMGNLLGDGALVDFTGSGRWWVGLYAGVPGRAFHIWDGNTEEPVYVNPMILSFTDPEAIMGLAHVD</sequence>
<proteinExistence type="predicted"/>
<dbReference type="InterPro" id="IPR011047">
    <property type="entry name" value="Quinoprotein_ADH-like_sf"/>
</dbReference>
<protein>
    <submittedName>
        <fullName evidence="1">Uncharacterized protein</fullName>
    </submittedName>
</protein>
<keyword evidence="2" id="KW-1185">Reference proteome</keyword>
<reference evidence="1 2" key="1">
    <citation type="journal article" date="2024" name="G3 (Bethesda)">
        <title>Genome assembly of Hibiscus sabdariffa L. provides insights into metabolisms of medicinal natural products.</title>
        <authorList>
            <person name="Kim T."/>
        </authorList>
    </citation>
    <scope>NUCLEOTIDE SEQUENCE [LARGE SCALE GENOMIC DNA]</scope>
    <source>
        <strain evidence="1">TK-2024</strain>
        <tissue evidence="1">Old leaves</tissue>
    </source>
</reference>
<gene>
    <name evidence="1" type="ORF">V6N12_007455</name>
</gene>
<comment type="caution">
    <text evidence="1">The sequence shown here is derived from an EMBL/GenBank/DDBJ whole genome shotgun (WGS) entry which is preliminary data.</text>
</comment>
<dbReference type="SUPFAM" id="SSF50998">
    <property type="entry name" value="Quinoprotein alcohol dehydrogenase-like"/>
    <property type="match status" value="1"/>
</dbReference>
<dbReference type="PANTHER" id="PTHR19855:SF31">
    <property type="entry name" value="TRANSCRIPTIONAL REGULATOR STERILE APETALA"/>
    <property type="match status" value="1"/>
</dbReference>
<organism evidence="1 2">
    <name type="scientific">Hibiscus sabdariffa</name>
    <name type="common">roselle</name>
    <dbReference type="NCBI Taxonomy" id="183260"/>
    <lineage>
        <taxon>Eukaryota</taxon>
        <taxon>Viridiplantae</taxon>
        <taxon>Streptophyta</taxon>
        <taxon>Embryophyta</taxon>
        <taxon>Tracheophyta</taxon>
        <taxon>Spermatophyta</taxon>
        <taxon>Magnoliopsida</taxon>
        <taxon>eudicotyledons</taxon>
        <taxon>Gunneridae</taxon>
        <taxon>Pentapetalae</taxon>
        <taxon>rosids</taxon>
        <taxon>malvids</taxon>
        <taxon>Malvales</taxon>
        <taxon>Malvaceae</taxon>
        <taxon>Malvoideae</taxon>
        <taxon>Hibiscus</taxon>
    </lineage>
</organism>